<dbReference type="EMBL" id="FOSX01000003">
    <property type="protein sequence ID" value="SFK36716.1"/>
    <property type="molecule type" value="Genomic_DNA"/>
</dbReference>
<dbReference type="InterPro" id="IPR000086">
    <property type="entry name" value="NUDIX_hydrolase_dom"/>
</dbReference>
<reference evidence="3 5" key="1">
    <citation type="submission" date="2016-10" db="EMBL/GenBank/DDBJ databases">
        <authorList>
            <person name="de Groot N.N."/>
        </authorList>
    </citation>
    <scope>NUCLEOTIDE SEQUENCE [LARGE SCALE GENOMIC DNA]</scope>
    <source>
        <strain evidence="3 5">DSM 381</strain>
    </source>
</reference>
<sequence>MKFCSQCGHPVNWQTPSGDHRPRFVCPACHTVHYQNPRIVAGCLPLWGEQVLLCRRAIEPRRGLWTLPGGFMENNETMEQAAARETLEEACAQVEGLELYTLFDLPHIHQVHVFFRARMVDANFAVGEESLEVQLFHEAEIPWPELAFPTVGHTLEYFFKDRLHQLYPVRNEPLAPLSAIPITSLNKPDR</sequence>
<dbReference type="RefSeq" id="WP_090934962.1">
    <property type="nucleotide sequence ID" value="NZ_FOKJ01000002.1"/>
</dbReference>
<dbReference type="CDD" id="cd04511">
    <property type="entry name" value="NUDIX_Hydrolase"/>
    <property type="match status" value="1"/>
</dbReference>
<proteinExistence type="predicted"/>
<dbReference type="AlphaFoldDB" id="A0A1I3YZR1"/>
<dbReference type="Gene3D" id="2.20.70.10">
    <property type="match status" value="1"/>
</dbReference>
<dbReference type="Gene3D" id="3.90.79.10">
    <property type="entry name" value="Nucleoside Triphosphate Pyrophosphohydrolase"/>
    <property type="match status" value="1"/>
</dbReference>
<accession>A0A1I3YZR1</accession>
<dbReference type="EMBL" id="FOKJ01000002">
    <property type="protein sequence ID" value="SFA75464.1"/>
    <property type="molecule type" value="Genomic_DNA"/>
</dbReference>
<dbReference type="Pfam" id="PF14803">
    <property type="entry name" value="Zn_ribbon_Nudix"/>
    <property type="match status" value="1"/>
</dbReference>
<evidence type="ECO:0000313" key="2">
    <source>
        <dbReference type="EMBL" id="SFA75464.1"/>
    </source>
</evidence>
<evidence type="ECO:0000259" key="1">
    <source>
        <dbReference type="PROSITE" id="PS51462"/>
    </source>
</evidence>
<dbReference type="InterPro" id="IPR015797">
    <property type="entry name" value="NUDIX_hydrolase-like_dom_sf"/>
</dbReference>
<evidence type="ECO:0000313" key="4">
    <source>
        <dbReference type="Proteomes" id="UP000198861"/>
    </source>
</evidence>
<dbReference type="PROSITE" id="PS51462">
    <property type="entry name" value="NUDIX"/>
    <property type="match status" value="1"/>
</dbReference>
<organism evidence="3 5">
    <name type="scientific">Azotobacter beijerinckii</name>
    <dbReference type="NCBI Taxonomy" id="170623"/>
    <lineage>
        <taxon>Bacteria</taxon>
        <taxon>Pseudomonadati</taxon>
        <taxon>Pseudomonadota</taxon>
        <taxon>Gammaproteobacteria</taxon>
        <taxon>Pseudomonadales</taxon>
        <taxon>Pseudomonadaceae</taxon>
        <taxon>Azotobacter</taxon>
    </lineage>
</organism>
<gene>
    <name evidence="2" type="ORF">SAMN04244571_00256</name>
    <name evidence="3" type="ORF">SAMN04244574_00323</name>
</gene>
<feature type="domain" description="Nudix hydrolase" evidence="1">
    <location>
        <begin position="36"/>
        <end position="159"/>
    </location>
</feature>
<protein>
    <submittedName>
        <fullName evidence="3">ADP-ribose pyrophosphatase YjhB, NUDIX family</fullName>
    </submittedName>
</protein>
<name>A0A1I3YZR1_9GAMM</name>
<evidence type="ECO:0000313" key="5">
    <source>
        <dbReference type="Proteomes" id="UP000199579"/>
    </source>
</evidence>
<keyword evidence="4" id="KW-1185">Reference proteome</keyword>
<dbReference type="Proteomes" id="UP000199579">
    <property type="component" value="Unassembled WGS sequence"/>
</dbReference>
<dbReference type="PANTHER" id="PTHR43222:SF2">
    <property type="entry name" value="NUDIX HYDROLASE 23, CHLOROPLASTIC"/>
    <property type="match status" value="1"/>
</dbReference>
<dbReference type="Pfam" id="PF00293">
    <property type="entry name" value="NUDIX"/>
    <property type="match status" value="1"/>
</dbReference>
<dbReference type="GO" id="GO:0003824">
    <property type="term" value="F:catalytic activity"/>
    <property type="evidence" value="ECO:0007669"/>
    <property type="project" value="UniProtKB-ARBA"/>
</dbReference>
<dbReference type="SUPFAM" id="SSF55811">
    <property type="entry name" value="Nudix"/>
    <property type="match status" value="1"/>
</dbReference>
<dbReference type="Proteomes" id="UP000198861">
    <property type="component" value="Unassembled WGS sequence"/>
</dbReference>
<reference evidence="2 4" key="2">
    <citation type="submission" date="2016-10" db="EMBL/GenBank/DDBJ databases">
        <authorList>
            <person name="Varghese N."/>
            <person name="Submissions S."/>
        </authorList>
    </citation>
    <scope>NUCLEOTIDE SEQUENCE [LARGE SCALE GENOMIC DNA]</scope>
    <source>
        <strain evidence="2 4">DSM 282</strain>
    </source>
</reference>
<dbReference type="InterPro" id="IPR029401">
    <property type="entry name" value="Nudix_N"/>
</dbReference>
<evidence type="ECO:0000313" key="3">
    <source>
        <dbReference type="EMBL" id="SFK36716.1"/>
    </source>
</evidence>
<dbReference type="PANTHER" id="PTHR43222">
    <property type="entry name" value="NUDIX HYDROLASE 23"/>
    <property type="match status" value="1"/>
</dbReference>